<feature type="compositionally biased region" description="Low complexity" evidence="1">
    <location>
        <begin position="203"/>
        <end position="218"/>
    </location>
</feature>
<proteinExistence type="predicted"/>
<dbReference type="STRING" id="155417.A0A4Q4SUX0"/>
<feature type="region of interest" description="Disordered" evidence="1">
    <location>
        <begin position="1"/>
        <end position="20"/>
    </location>
</feature>
<accession>A0A4Q4SUX0</accession>
<sequence length="347" mass="37582">MDETRRLRSHREPAGGFPVNRPDIDYVLSRAENLIDATTGEPPSDNIAIALTEDGAGAGSTPFTAALQADTFRLSPAWQGDDDLMASGSWAGAAEIMYTSPSYGGEQASSVVRGFSSSEEASMGYHYSNPDGDAYTQFSVDYGSLGNGGLITGVEFDYLDNNNRPMHLAGHNYGWGSGDQSNIPNTPGPDSAFINGAHGSSASPTEVSTTITPVTPSTNPGEARPPGRRGKTSHRPRCDLCDKDFFSPKDLKRHNLTTKKHSQKNHEHLQVPCPEYTCRCGFTQPRKDNHQRHLRTCKLKVKTHPGYICSCGREDRDKGGHKQHISMCGKKSPGRPRNPAAGASQHK</sequence>
<feature type="region of interest" description="Disordered" evidence="1">
    <location>
        <begin position="194"/>
        <end position="235"/>
    </location>
</feature>
<dbReference type="OrthoDB" id="8922241at2759"/>
<comment type="caution">
    <text evidence="2">The sequence shown here is derived from an EMBL/GenBank/DDBJ whole genome shotgun (WGS) entry which is preliminary data.</text>
</comment>
<dbReference type="AlphaFoldDB" id="A0A4Q4SUX0"/>
<gene>
    <name evidence="2" type="ORF">DL764_010627</name>
</gene>
<dbReference type="EMBL" id="QJNU01001574">
    <property type="protein sequence ID" value="RYO74945.1"/>
    <property type="molecule type" value="Genomic_DNA"/>
</dbReference>
<keyword evidence="3" id="KW-1185">Reference proteome</keyword>
<organism evidence="2 3">
    <name type="scientific">Monosporascus ibericus</name>
    <dbReference type="NCBI Taxonomy" id="155417"/>
    <lineage>
        <taxon>Eukaryota</taxon>
        <taxon>Fungi</taxon>
        <taxon>Dikarya</taxon>
        <taxon>Ascomycota</taxon>
        <taxon>Pezizomycotina</taxon>
        <taxon>Sordariomycetes</taxon>
        <taxon>Xylariomycetidae</taxon>
        <taxon>Xylariales</taxon>
        <taxon>Xylariales incertae sedis</taxon>
        <taxon>Monosporascus</taxon>
    </lineage>
</organism>
<dbReference type="Proteomes" id="UP000293360">
    <property type="component" value="Unassembled WGS sequence"/>
</dbReference>
<name>A0A4Q4SUX0_9PEZI</name>
<feature type="compositionally biased region" description="Basic and acidic residues" evidence="1">
    <location>
        <begin position="1"/>
        <end position="13"/>
    </location>
</feature>
<protein>
    <submittedName>
        <fullName evidence="2">Uncharacterized protein</fullName>
    </submittedName>
</protein>
<evidence type="ECO:0000313" key="2">
    <source>
        <dbReference type="EMBL" id="RYO74945.1"/>
    </source>
</evidence>
<feature type="region of interest" description="Disordered" evidence="1">
    <location>
        <begin position="315"/>
        <end position="347"/>
    </location>
</feature>
<evidence type="ECO:0000313" key="3">
    <source>
        <dbReference type="Proteomes" id="UP000293360"/>
    </source>
</evidence>
<evidence type="ECO:0000256" key="1">
    <source>
        <dbReference type="SAM" id="MobiDB-lite"/>
    </source>
</evidence>
<reference evidence="2 3" key="1">
    <citation type="submission" date="2018-06" db="EMBL/GenBank/DDBJ databases">
        <title>Complete Genomes of Monosporascus.</title>
        <authorList>
            <person name="Robinson A.J."/>
            <person name="Natvig D.O."/>
        </authorList>
    </citation>
    <scope>NUCLEOTIDE SEQUENCE [LARGE SCALE GENOMIC DNA]</scope>
    <source>
        <strain evidence="2 3">CBS 110550</strain>
    </source>
</reference>
<feature type="compositionally biased region" description="Basic residues" evidence="1">
    <location>
        <begin position="226"/>
        <end position="235"/>
    </location>
</feature>